<evidence type="ECO:0000256" key="3">
    <source>
        <dbReference type="RuleBase" id="RU003682"/>
    </source>
</evidence>
<dbReference type="EMBL" id="AWUE01009577">
    <property type="protein sequence ID" value="OMP12296.1"/>
    <property type="molecule type" value="Genomic_DNA"/>
</dbReference>
<dbReference type="Proteomes" id="UP000187203">
    <property type="component" value="Unassembled WGS sequence"/>
</dbReference>
<comment type="caution">
    <text evidence="5">The sequence shown here is derived from an EMBL/GenBank/DDBJ whole genome shotgun (WGS) entry which is preliminary data.</text>
</comment>
<proteinExistence type="inferred from homology"/>
<dbReference type="InterPro" id="IPR027443">
    <property type="entry name" value="IPNS-like_sf"/>
</dbReference>
<keyword evidence="6" id="KW-1185">Reference proteome</keyword>
<dbReference type="Pfam" id="PF03171">
    <property type="entry name" value="2OG-FeII_Oxy"/>
    <property type="match status" value="1"/>
</dbReference>
<evidence type="ECO:0000256" key="1">
    <source>
        <dbReference type="ARBA" id="ARBA00022723"/>
    </source>
</evidence>
<keyword evidence="1 3" id="KW-0479">Metal-binding</keyword>
<sequence>MEETIQAVKSFHEQPDEVKAKYYDRELTSGVAYSSNIDLYRAKAATWHDYLQLWMAPEERAGKLEDIPEIVRKEVVAWDVFATKLAEDVVELLCEGIGLKSTKFKELSCSGLKIIVGNYYPHCPQPDLTLGLAPHTDSGTITVLISNQISGLQVKHGQEWVDVKPLPGAIIINIADLLQIISNGEYNSVQHRVRANSCQEARISVAE</sequence>
<comment type="similarity">
    <text evidence="3">Belongs to the iron/ascorbate-dependent oxidoreductase family.</text>
</comment>
<dbReference type="PANTHER" id="PTHR47991">
    <property type="entry name" value="OXOGLUTARATE/IRON-DEPENDENT DIOXYGENASE"/>
    <property type="match status" value="1"/>
</dbReference>
<evidence type="ECO:0000313" key="6">
    <source>
        <dbReference type="Proteomes" id="UP000187203"/>
    </source>
</evidence>
<keyword evidence="3" id="KW-0560">Oxidoreductase</keyword>
<evidence type="ECO:0000313" key="5">
    <source>
        <dbReference type="EMBL" id="OMP12296.1"/>
    </source>
</evidence>
<dbReference type="Gene3D" id="2.60.120.330">
    <property type="entry name" value="B-lactam Antibiotic, Isopenicillin N Synthase, Chain"/>
    <property type="match status" value="1"/>
</dbReference>
<dbReference type="OrthoDB" id="288590at2759"/>
<dbReference type="STRING" id="93759.A0A1R3KYX2"/>
<dbReference type="InterPro" id="IPR005123">
    <property type="entry name" value="Oxoglu/Fe-dep_dioxygenase_dom"/>
</dbReference>
<protein>
    <submittedName>
        <fullName evidence="5">Oxoglutarate/iron-dependent dioxygenase</fullName>
    </submittedName>
</protein>
<name>A0A1R3KYX2_9ROSI</name>
<evidence type="ECO:0000256" key="2">
    <source>
        <dbReference type="ARBA" id="ARBA00023004"/>
    </source>
</evidence>
<keyword evidence="2 3" id="KW-0408">Iron</keyword>
<accession>A0A1R3KYX2</accession>
<dbReference type="PROSITE" id="PS51471">
    <property type="entry name" value="FE2OG_OXY"/>
    <property type="match status" value="1"/>
</dbReference>
<gene>
    <name evidence="5" type="ORF">COLO4_03326</name>
</gene>
<dbReference type="GO" id="GO:0051213">
    <property type="term" value="F:dioxygenase activity"/>
    <property type="evidence" value="ECO:0007669"/>
    <property type="project" value="UniProtKB-KW"/>
</dbReference>
<evidence type="ECO:0000259" key="4">
    <source>
        <dbReference type="PROSITE" id="PS51471"/>
    </source>
</evidence>
<feature type="domain" description="Fe2OG dioxygenase" evidence="4">
    <location>
        <begin position="105"/>
        <end position="207"/>
    </location>
</feature>
<dbReference type="AlphaFoldDB" id="A0A1R3KYX2"/>
<dbReference type="InterPro" id="IPR050295">
    <property type="entry name" value="Plant_2OG-oxidoreductases"/>
</dbReference>
<organism evidence="5 6">
    <name type="scientific">Corchorus olitorius</name>
    <dbReference type="NCBI Taxonomy" id="93759"/>
    <lineage>
        <taxon>Eukaryota</taxon>
        <taxon>Viridiplantae</taxon>
        <taxon>Streptophyta</taxon>
        <taxon>Embryophyta</taxon>
        <taxon>Tracheophyta</taxon>
        <taxon>Spermatophyta</taxon>
        <taxon>Magnoliopsida</taxon>
        <taxon>eudicotyledons</taxon>
        <taxon>Gunneridae</taxon>
        <taxon>Pentapetalae</taxon>
        <taxon>rosids</taxon>
        <taxon>malvids</taxon>
        <taxon>Malvales</taxon>
        <taxon>Malvaceae</taxon>
        <taxon>Grewioideae</taxon>
        <taxon>Apeibeae</taxon>
        <taxon>Corchorus</taxon>
    </lineage>
</organism>
<keyword evidence="5" id="KW-0223">Dioxygenase</keyword>
<reference evidence="6" key="1">
    <citation type="submission" date="2013-09" db="EMBL/GenBank/DDBJ databases">
        <title>Corchorus olitorius genome sequencing.</title>
        <authorList>
            <person name="Alam M."/>
            <person name="Haque M.S."/>
            <person name="Islam M.S."/>
            <person name="Emdad E.M."/>
            <person name="Islam M.M."/>
            <person name="Ahmed B."/>
            <person name="Halim A."/>
            <person name="Hossen Q.M.M."/>
            <person name="Hossain M.Z."/>
            <person name="Ahmed R."/>
            <person name="Khan M.M."/>
            <person name="Islam R."/>
            <person name="Rashid M.M."/>
            <person name="Khan S.A."/>
            <person name="Rahman M.S."/>
            <person name="Alam M."/>
            <person name="Yahiya A.S."/>
            <person name="Khan M.S."/>
            <person name="Azam M.S."/>
            <person name="Haque T."/>
            <person name="Lashkar M.Z.H."/>
            <person name="Akhand A.I."/>
            <person name="Morshed G."/>
            <person name="Roy S."/>
            <person name="Uddin K.S."/>
            <person name="Rabeya T."/>
            <person name="Hossain A.S."/>
            <person name="Chowdhury A."/>
            <person name="Snigdha A.R."/>
            <person name="Mortoza M.S."/>
            <person name="Matin S.A."/>
            <person name="Hoque S.M.E."/>
            <person name="Islam M.K."/>
            <person name="Roy D.K."/>
            <person name="Haider R."/>
            <person name="Moosa M.M."/>
            <person name="Elias S.M."/>
            <person name="Hasan A.M."/>
            <person name="Jahan S."/>
            <person name="Shafiuddin M."/>
            <person name="Mahmood N."/>
            <person name="Shommy N.S."/>
        </authorList>
    </citation>
    <scope>NUCLEOTIDE SEQUENCE [LARGE SCALE GENOMIC DNA]</scope>
    <source>
        <strain evidence="6">cv. O-4</strain>
    </source>
</reference>
<dbReference type="SUPFAM" id="SSF51197">
    <property type="entry name" value="Clavaminate synthase-like"/>
    <property type="match status" value="1"/>
</dbReference>
<dbReference type="InterPro" id="IPR044861">
    <property type="entry name" value="IPNS-like_FE2OG_OXY"/>
</dbReference>
<dbReference type="GO" id="GO:0046872">
    <property type="term" value="F:metal ion binding"/>
    <property type="evidence" value="ECO:0007669"/>
    <property type="project" value="UniProtKB-KW"/>
</dbReference>